<sequence>MLLYERYRLAGHFFSSQFSELITKLEQLRNVPICDPIVQLSVEAPALPLISWLSAQTLYPKIYWHGRDRNEDVAAIGSCKTFYFADQVDDNALAQIYQQQRNKTNHQDIRYYGGLAFDRTVECWPEFGRAHFVLPRIELRRSGNHVRVLVNLNFENGEPKDEIQSALNAIAMVQKPRPLSPPNKLTLMGRSDLPNFARWKELVEQVTQANFITSTPKVVLSRHSQIDVDDNIDPWTVLACWQGRNPNSFQFGFQFSPERAFISCSPERLYLRRQQELFTEALAGTTVRGHNPEEDNVLAQALLDDIKNSHENQLVRKHIVDVLTPLSQYVGADEQPKIFKLNHIQHLHRAIRAQLKPGVNDFELLRALHPTPAVGGLPRDAALNFIRQREGYARGWYAGACGYLNHHESEFSVAIRSALIEPRRINLFAGAGIVAGSDPEAEWQELENKLATVLSILIDF</sequence>
<dbReference type="Gene3D" id="3.60.120.10">
    <property type="entry name" value="Anthranilate synthase"/>
    <property type="match status" value="1"/>
</dbReference>
<proteinExistence type="inferred from homology"/>
<dbReference type="PANTHER" id="PTHR47253">
    <property type="match status" value="1"/>
</dbReference>
<dbReference type="InterPro" id="IPR034681">
    <property type="entry name" value="MenF"/>
</dbReference>
<comment type="catalytic activity">
    <reaction evidence="1 5">
        <text>chorismate = isochorismate</text>
        <dbReference type="Rhea" id="RHEA:18985"/>
        <dbReference type="ChEBI" id="CHEBI:29748"/>
        <dbReference type="ChEBI" id="CHEBI:29780"/>
        <dbReference type="EC" id="5.4.4.2"/>
    </reaction>
</comment>
<feature type="active site" description="Proton acceptor" evidence="5">
    <location>
        <position position="217"/>
    </location>
</feature>
<evidence type="ECO:0000313" key="8">
    <source>
        <dbReference type="Proteomes" id="UP000055702"/>
    </source>
</evidence>
<name>A0A106BY05_SHEFR</name>
<dbReference type="UniPathway" id="UPA00079"/>
<dbReference type="GO" id="GO:0009234">
    <property type="term" value="P:menaquinone biosynthetic process"/>
    <property type="evidence" value="ECO:0007669"/>
    <property type="project" value="UniProtKB-UniRule"/>
</dbReference>
<feature type="binding site" evidence="5">
    <location>
        <position position="311"/>
    </location>
    <ligand>
        <name>Mg(2+)</name>
        <dbReference type="ChEBI" id="CHEBI:18420"/>
    </ligand>
</feature>
<dbReference type="PANTHER" id="PTHR47253:SF4">
    <property type="entry name" value="ISOCHORISMATE SYNTHASE 2, CHLOROPLASTIC"/>
    <property type="match status" value="1"/>
</dbReference>
<accession>A0A106BY05</accession>
<dbReference type="EMBL" id="LRDC01000040">
    <property type="protein sequence ID" value="KVX00686.1"/>
    <property type="molecule type" value="Genomic_DNA"/>
</dbReference>
<comment type="cofactor">
    <cofactor evidence="5">
        <name>Mg(2+)</name>
        <dbReference type="ChEBI" id="CHEBI:18420"/>
    </cofactor>
</comment>
<evidence type="ECO:0000256" key="4">
    <source>
        <dbReference type="ARBA" id="ARBA00023235"/>
    </source>
</evidence>
<dbReference type="AlphaFoldDB" id="A0A106BY05"/>
<dbReference type="InterPro" id="IPR005801">
    <property type="entry name" value="ADC_synthase"/>
</dbReference>
<keyword evidence="5" id="KW-0474">Menaquinone biosynthesis</keyword>
<reference evidence="7 8" key="1">
    <citation type="submission" date="2016-01" db="EMBL/GenBank/DDBJ databases">
        <title>Draft genome of the antarctic isolate Shewanella frigidimarina Ag06-30.</title>
        <authorList>
            <person name="Parmeciano Di Noto G."/>
            <person name="Vazquez S."/>
            <person name="Mac Cormack W."/>
            <person name="Iriarte A."/>
            <person name="Quiroga C."/>
        </authorList>
    </citation>
    <scope>NUCLEOTIDE SEQUENCE [LARGE SCALE GENOMIC DNA]</scope>
    <source>
        <strain evidence="7 8">Ag06-30</strain>
    </source>
</reference>
<comment type="similarity">
    <text evidence="2 5">Belongs to the isochorismate synthase family.</text>
</comment>
<comment type="pathway">
    <text evidence="5">Quinol/quinone metabolism; menaquinone biosynthesis.</text>
</comment>
<evidence type="ECO:0000256" key="5">
    <source>
        <dbReference type="HAMAP-Rule" id="MF_01935"/>
    </source>
</evidence>
<evidence type="ECO:0000259" key="6">
    <source>
        <dbReference type="Pfam" id="PF00425"/>
    </source>
</evidence>
<dbReference type="HAMAP" id="MF_01935">
    <property type="entry name" value="MenF"/>
    <property type="match status" value="1"/>
</dbReference>
<comment type="function">
    <text evidence="5">Catalyzes the conversion of chorismate to isochorismate.</text>
</comment>
<dbReference type="EC" id="5.4.4.2" evidence="5"/>
<dbReference type="GO" id="GO:0008909">
    <property type="term" value="F:isochorismate synthase activity"/>
    <property type="evidence" value="ECO:0007669"/>
    <property type="project" value="UniProtKB-UniRule"/>
</dbReference>
<protein>
    <recommendedName>
        <fullName evidence="5">Isochorismate synthase MenF</fullName>
        <ecNumber evidence="5">5.4.4.2</ecNumber>
    </recommendedName>
    <alternativeName>
        <fullName evidence="5">Isochorismate mutase</fullName>
    </alternativeName>
</protein>
<evidence type="ECO:0000256" key="3">
    <source>
        <dbReference type="ARBA" id="ARBA00022842"/>
    </source>
</evidence>
<dbReference type="InterPro" id="IPR004561">
    <property type="entry name" value="IsoChor_synthase"/>
</dbReference>
<evidence type="ECO:0000256" key="2">
    <source>
        <dbReference type="ARBA" id="ARBA00005297"/>
    </source>
</evidence>
<dbReference type="Pfam" id="PF00425">
    <property type="entry name" value="Chorismate_bind"/>
    <property type="match status" value="1"/>
</dbReference>
<comment type="pathway">
    <text evidence="5">Quinol/quinone metabolism; 1,4-dihydroxy-2-naphthoate biosynthesis; 1,4-dihydroxy-2-naphthoate from chorismate: step 1/7.</text>
</comment>
<evidence type="ECO:0000256" key="1">
    <source>
        <dbReference type="ARBA" id="ARBA00000799"/>
    </source>
</evidence>
<dbReference type="GO" id="GO:0000287">
    <property type="term" value="F:magnesium ion binding"/>
    <property type="evidence" value="ECO:0007669"/>
    <property type="project" value="UniProtKB-UniRule"/>
</dbReference>
<keyword evidence="4 5" id="KW-0413">Isomerase</keyword>
<gene>
    <name evidence="5" type="primary">menF</name>
    <name evidence="7" type="ORF">AWJ07_07805</name>
</gene>
<dbReference type="Proteomes" id="UP000055702">
    <property type="component" value="Unassembled WGS sequence"/>
</dbReference>
<dbReference type="RefSeq" id="WP_059747061.1">
    <property type="nucleotide sequence ID" value="NZ_LRDC01000040.1"/>
</dbReference>
<dbReference type="UniPathway" id="UPA01057">
    <property type="reaction ID" value="UER00163"/>
</dbReference>
<feature type="binding site" evidence="5">
    <location>
        <position position="445"/>
    </location>
    <ligand>
        <name>Mg(2+)</name>
        <dbReference type="ChEBI" id="CHEBI:18420"/>
    </ligand>
</feature>
<dbReference type="SUPFAM" id="SSF56322">
    <property type="entry name" value="ADC synthase"/>
    <property type="match status" value="1"/>
</dbReference>
<feature type="domain" description="Chorismate-utilising enzyme C-terminal" evidence="6">
    <location>
        <begin position="197"/>
        <end position="449"/>
    </location>
</feature>
<dbReference type="NCBIfam" id="TIGR00543">
    <property type="entry name" value="isochor_syn"/>
    <property type="match status" value="1"/>
</dbReference>
<organism evidence="7">
    <name type="scientific">Shewanella frigidimarina</name>
    <dbReference type="NCBI Taxonomy" id="56812"/>
    <lineage>
        <taxon>Bacteria</taxon>
        <taxon>Pseudomonadati</taxon>
        <taxon>Pseudomonadota</taxon>
        <taxon>Gammaproteobacteria</taxon>
        <taxon>Alteromonadales</taxon>
        <taxon>Shewanellaceae</taxon>
        <taxon>Shewanella</taxon>
    </lineage>
</organism>
<evidence type="ECO:0000313" key="7">
    <source>
        <dbReference type="EMBL" id="KVX00686.1"/>
    </source>
</evidence>
<keyword evidence="3 5" id="KW-0460">Magnesium</keyword>
<comment type="caution">
    <text evidence="7">The sequence shown here is derived from an EMBL/GenBank/DDBJ whole genome shotgun (WGS) entry which is preliminary data.</text>
</comment>
<dbReference type="InterPro" id="IPR015890">
    <property type="entry name" value="Chorismate_C"/>
</dbReference>
<feature type="active site" description="Proton donor" evidence="5">
    <location>
        <position position="267"/>
    </location>
</feature>
<dbReference type="InterPro" id="IPR044250">
    <property type="entry name" value="MenF-like"/>
</dbReference>
<keyword evidence="5" id="KW-0479">Metal-binding</keyword>